<evidence type="ECO:0000313" key="1">
    <source>
        <dbReference type="EMBL" id="RFO96429.1"/>
    </source>
</evidence>
<dbReference type="OrthoDB" id="5573113at2"/>
<gene>
    <name evidence="1" type="ORF">DIC66_13805</name>
</gene>
<keyword evidence="2" id="KW-1185">Reference proteome</keyword>
<dbReference type="GO" id="GO:0016740">
    <property type="term" value="F:transferase activity"/>
    <property type="evidence" value="ECO:0007669"/>
    <property type="project" value="UniProtKB-KW"/>
</dbReference>
<evidence type="ECO:0000313" key="2">
    <source>
        <dbReference type="Proteomes" id="UP000260665"/>
    </source>
</evidence>
<sequence length="177" mass="19269">MASAAKAQTMDGQMMDHQNMDHAAHMKMMAEAQRQAEVSKLGNDVMPFTLAATTHIFAKGEAGGTQRVVAKAAGDEAQIKLIRQHLHEIQAQFLKGDFSGPTHIHGKTMPGLAELKAAKPGQIAIDYKDIKDGAELTYKTSDAKMVAALHKWFDAQLSDHGKDAMEGHAHHEGMKMQ</sequence>
<proteinExistence type="predicted"/>
<dbReference type="Proteomes" id="UP000260665">
    <property type="component" value="Unassembled WGS sequence"/>
</dbReference>
<reference evidence="1 2" key="1">
    <citation type="submission" date="2018-05" db="EMBL/GenBank/DDBJ databases">
        <title>Rhodoferax soyangensis sp.nov., isolated from an oligotrophic freshwater lake.</title>
        <authorList>
            <person name="Park M."/>
        </authorList>
    </citation>
    <scope>NUCLEOTIDE SEQUENCE [LARGE SCALE GENOMIC DNA]</scope>
    <source>
        <strain evidence="1 2">IMCC26218</strain>
    </source>
</reference>
<accession>A0A3E1RAN5</accession>
<keyword evidence="1" id="KW-0808">Transferase</keyword>
<name>A0A3E1RAN5_9BURK</name>
<dbReference type="EMBL" id="QFZK01000008">
    <property type="protein sequence ID" value="RFO96429.1"/>
    <property type="molecule type" value="Genomic_DNA"/>
</dbReference>
<protein>
    <submittedName>
        <fullName evidence="1">Aspartate carbamoyltransferase</fullName>
    </submittedName>
</protein>
<comment type="caution">
    <text evidence="1">The sequence shown here is derived from an EMBL/GenBank/DDBJ whole genome shotgun (WGS) entry which is preliminary data.</text>
</comment>
<organism evidence="1 2">
    <name type="scientific">Rhodoferax lacus</name>
    <dbReference type="NCBI Taxonomy" id="2184758"/>
    <lineage>
        <taxon>Bacteria</taxon>
        <taxon>Pseudomonadati</taxon>
        <taxon>Pseudomonadota</taxon>
        <taxon>Betaproteobacteria</taxon>
        <taxon>Burkholderiales</taxon>
        <taxon>Comamonadaceae</taxon>
        <taxon>Rhodoferax</taxon>
    </lineage>
</organism>
<dbReference type="AlphaFoldDB" id="A0A3E1RAN5"/>